<organism evidence="1 2">
    <name type="scientific">Teratosphaeria destructans</name>
    <dbReference type="NCBI Taxonomy" id="418781"/>
    <lineage>
        <taxon>Eukaryota</taxon>
        <taxon>Fungi</taxon>
        <taxon>Dikarya</taxon>
        <taxon>Ascomycota</taxon>
        <taxon>Pezizomycotina</taxon>
        <taxon>Dothideomycetes</taxon>
        <taxon>Dothideomycetidae</taxon>
        <taxon>Mycosphaerellales</taxon>
        <taxon>Teratosphaeriaceae</taxon>
        <taxon>Teratosphaeria</taxon>
    </lineage>
</organism>
<reference evidence="1 2" key="2">
    <citation type="journal article" date="2021" name="Curr. Genet.">
        <title>Genetic response to nitrogen starvation in the aggressive Eucalyptus foliar pathogen Teratosphaeria destructans.</title>
        <authorList>
            <person name="Havenga M."/>
            <person name="Wingfield B.D."/>
            <person name="Wingfield M.J."/>
            <person name="Dreyer L.L."/>
            <person name="Roets F."/>
            <person name="Aylward J."/>
        </authorList>
    </citation>
    <scope>NUCLEOTIDE SEQUENCE [LARGE SCALE GENOMIC DNA]</scope>
    <source>
        <strain evidence="1">CMW44962</strain>
    </source>
</reference>
<reference evidence="1 2" key="1">
    <citation type="journal article" date="2018" name="IMA Fungus">
        <title>IMA Genome-F 10: Nine draft genome sequences of Claviceps purpurea s.lat., including C. arundinis, C. humidiphila, and C. cf. spartinae, pseudomolecules for the pitch canker pathogen Fusarium circinatum, draft genome of Davidsoniella eucalypti, Grosmannia galeiformis, Quambalaria eucalypti, and Teratosphaeria destructans.</title>
        <authorList>
            <person name="Wingfield B.D."/>
            <person name="Liu M."/>
            <person name="Nguyen H.D."/>
            <person name="Lane F.A."/>
            <person name="Morgan S.W."/>
            <person name="De Vos L."/>
            <person name="Wilken P.M."/>
            <person name="Duong T.A."/>
            <person name="Aylward J."/>
            <person name="Coetzee M.P."/>
            <person name="Dadej K."/>
            <person name="De Beer Z.W."/>
            <person name="Findlay W."/>
            <person name="Havenga M."/>
            <person name="Kolarik M."/>
            <person name="Menzies J.G."/>
            <person name="Naidoo K."/>
            <person name="Pochopski O."/>
            <person name="Shoukouhi P."/>
            <person name="Santana Q.C."/>
            <person name="Seifert K.A."/>
            <person name="Soal N."/>
            <person name="Steenkamp E.T."/>
            <person name="Tatham C.T."/>
            <person name="van der Nest M.A."/>
            <person name="Wingfield M.J."/>
        </authorList>
    </citation>
    <scope>NUCLEOTIDE SEQUENCE [LARGE SCALE GENOMIC DNA]</scope>
    <source>
        <strain evidence="1">CMW44962</strain>
    </source>
</reference>
<protein>
    <submittedName>
        <fullName evidence="1">Uncharacterized protein</fullName>
    </submittedName>
</protein>
<evidence type="ECO:0000313" key="1">
    <source>
        <dbReference type="EMBL" id="KAH9830863.1"/>
    </source>
</evidence>
<evidence type="ECO:0000313" key="2">
    <source>
        <dbReference type="Proteomes" id="UP001138500"/>
    </source>
</evidence>
<sequence length="58" mass="7099">MPRSARSSSWGWRWRVWRLWGRWGWSGGVSRRRRGCGARRRRRGRTRWLGEVRLRSGC</sequence>
<dbReference type="AlphaFoldDB" id="A0A9W7SUK4"/>
<name>A0A9W7SUK4_9PEZI</name>
<dbReference type="Proteomes" id="UP001138500">
    <property type="component" value="Unassembled WGS sequence"/>
</dbReference>
<proteinExistence type="predicted"/>
<keyword evidence="2" id="KW-1185">Reference proteome</keyword>
<comment type="caution">
    <text evidence="1">The sequence shown here is derived from an EMBL/GenBank/DDBJ whole genome shotgun (WGS) entry which is preliminary data.</text>
</comment>
<gene>
    <name evidence="1" type="ORF">Tdes44962_MAKER08978</name>
</gene>
<dbReference type="EMBL" id="RIBY02001236">
    <property type="protein sequence ID" value="KAH9830863.1"/>
    <property type="molecule type" value="Genomic_DNA"/>
</dbReference>
<accession>A0A9W7SUK4</accession>
<feature type="non-terminal residue" evidence="1">
    <location>
        <position position="58"/>
    </location>
</feature>